<dbReference type="EMBL" id="CP110426">
    <property type="protein sequence ID" value="WAQ85790.1"/>
    <property type="molecule type" value="Genomic_DNA"/>
</dbReference>
<keyword evidence="2" id="KW-1185">Reference proteome</keyword>
<dbReference type="Proteomes" id="UP001164743">
    <property type="component" value="Chromosome 6A"/>
</dbReference>
<reference evidence="1" key="1">
    <citation type="submission" date="2022-10" db="EMBL/GenBank/DDBJ databases">
        <title>Puccinia triticina Genome sequencing and assembly.</title>
        <authorList>
            <person name="Li C."/>
        </authorList>
    </citation>
    <scope>NUCLEOTIDE SEQUENCE</scope>
    <source>
        <strain evidence="1">Pt15</strain>
    </source>
</reference>
<protein>
    <submittedName>
        <fullName evidence="1">Uncharacterized protein</fullName>
    </submittedName>
</protein>
<accession>A0ABY7CPT0</accession>
<gene>
    <name evidence="1" type="ORF">PtA15_6A419</name>
</gene>
<organism evidence="1 2">
    <name type="scientific">Puccinia triticina</name>
    <dbReference type="NCBI Taxonomy" id="208348"/>
    <lineage>
        <taxon>Eukaryota</taxon>
        <taxon>Fungi</taxon>
        <taxon>Dikarya</taxon>
        <taxon>Basidiomycota</taxon>
        <taxon>Pucciniomycotina</taxon>
        <taxon>Pucciniomycetes</taxon>
        <taxon>Pucciniales</taxon>
        <taxon>Pucciniaceae</taxon>
        <taxon>Puccinia</taxon>
    </lineage>
</organism>
<dbReference type="RefSeq" id="XP_053021345.1">
    <property type="nucleotide sequence ID" value="XM_053170122.1"/>
</dbReference>
<name>A0ABY7CPT0_9BASI</name>
<evidence type="ECO:0000313" key="1">
    <source>
        <dbReference type="EMBL" id="WAQ85790.1"/>
    </source>
</evidence>
<evidence type="ECO:0000313" key="2">
    <source>
        <dbReference type="Proteomes" id="UP001164743"/>
    </source>
</evidence>
<proteinExistence type="predicted"/>
<dbReference type="GeneID" id="77811017"/>
<sequence length="97" mass="10753">MPQKKQSKSTWVLDPAVWDQVVDSPEEDAMIREDNHTIDAAGSQFSKEISDSDYVPSEARSVLLSELDSNNEANGEGWEMNPGDLRAMVEAVMPSLQ</sequence>